<keyword evidence="2" id="KW-1185">Reference proteome</keyword>
<organism evidence="1 2">
    <name type="scientific">Streptococcus cuniculi</name>
    <dbReference type="NCBI Taxonomy" id="1432788"/>
    <lineage>
        <taxon>Bacteria</taxon>
        <taxon>Bacillati</taxon>
        <taxon>Bacillota</taxon>
        <taxon>Bacilli</taxon>
        <taxon>Lactobacillales</taxon>
        <taxon>Streptococcaceae</taxon>
        <taxon>Streptococcus</taxon>
    </lineage>
</organism>
<dbReference type="Gene3D" id="1.10.10.10">
    <property type="entry name" value="Winged helix-like DNA-binding domain superfamily/Winged helix DNA-binding domain"/>
    <property type="match status" value="1"/>
</dbReference>
<proteinExistence type="predicted"/>
<dbReference type="PANTHER" id="PTHR33221">
    <property type="entry name" value="WINGED HELIX-TURN-HELIX TRANSCRIPTIONAL REGULATOR, RRF2 FAMILY"/>
    <property type="match status" value="1"/>
</dbReference>
<gene>
    <name evidence="1" type="ORF">BU202_03750</name>
</gene>
<dbReference type="PROSITE" id="PS51197">
    <property type="entry name" value="HTH_RRF2_2"/>
    <property type="match status" value="1"/>
</dbReference>
<dbReference type="RefSeq" id="WP_075104468.1">
    <property type="nucleotide sequence ID" value="NZ_MSJM01000003.1"/>
</dbReference>
<dbReference type="SUPFAM" id="SSF46785">
    <property type="entry name" value="Winged helix' DNA-binding domain"/>
    <property type="match status" value="1"/>
</dbReference>
<dbReference type="Pfam" id="PF02082">
    <property type="entry name" value="Rrf2"/>
    <property type="match status" value="1"/>
</dbReference>
<dbReference type="InterPro" id="IPR036390">
    <property type="entry name" value="WH_DNA-bd_sf"/>
</dbReference>
<dbReference type="GO" id="GO:0003700">
    <property type="term" value="F:DNA-binding transcription factor activity"/>
    <property type="evidence" value="ECO:0007669"/>
    <property type="project" value="TreeGrafter"/>
</dbReference>
<sequence length="150" mass="16216">MQISSRFTIATHILVVLGLEGEATKVTSDYLAGSVGVNPVIIRNVLSQLKAAKLVAVARGTGGAKIVQPFDQISLYDVYEAVDSLGKSGQLFGFHDNPNPDCNVGRNIHAVLDGRLEEAQKALEHQLQQTTLADLVREAQEKSHVEGERI</sequence>
<dbReference type="Proteomes" id="UP000186890">
    <property type="component" value="Unassembled WGS sequence"/>
</dbReference>
<dbReference type="EMBL" id="MSJM01000003">
    <property type="protein sequence ID" value="OLF48115.1"/>
    <property type="molecule type" value="Genomic_DNA"/>
</dbReference>
<dbReference type="FunFam" id="1.10.10.10:FF:000138">
    <property type="entry name" value="Rrf2 family transcriptional regulator"/>
    <property type="match status" value="1"/>
</dbReference>
<evidence type="ECO:0000313" key="2">
    <source>
        <dbReference type="Proteomes" id="UP000186890"/>
    </source>
</evidence>
<evidence type="ECO:0000313" key="1">
    <source>
        <dbReference type="EMBL" id="OLF48115.1"/>
    </source>
</evidence>
<reference evidence="2" key="1">
    <citation type="submission" date="2016-12" db="EMBL/GenBank/DDBJ databases">
        <authorList>
            <person name="Gulvik C.A."/>
        </authorList>
    </citation>
    <scope>NUCLEOTIDE SEQUENCE [LARGE SCALE GENOMIC DNA]</scope>
    <source>
        <strain evidence="2">NED12-00049-6B</strain>
    </source>
</reference>
<dbReference type="OrthoDB" id="213028at2"/>
<dbReference type="AlphaFoldDB" id="A0A1Q8E8J5"/>
<comment type="caution">
    <text evidence="1">The sequence shown here is derived from an EMBL/GenBank/DDBJ whole genome shotgun (WGS) entry which is preliminary data.</text>
</comment>
<name>A0A1Q8E8J5_9STRE</name>
<dbReference type="InterPro" id="IPR000944">
    <property type="entry name" value="Tscrpt_reg_Rrf2"/>
</dbReference>
<dbReference type="GO" id="GO:0005829">
    <property type="term" value="C:cytosol"/>
    <property type="evidence" value="ECO:0007669"/>
    <property type="project" value="TreeGrafter"/>
</dbReference>
<accession>A0A1Q8E8J5</accession>
<dbReference type="InterPro" id="IPR036388">
    <property type="entry name" value="WH-like_DNA-bd_sf"/>
</dbReference>
<protein>
    <submittedName>
        <fullName evidence="1">Transcriptional regulator</fullName>
    </submittedName>
</protein>
<dbReference type="PANTHER" id="PTHR33221:SF15">
    <property type="entry name" value="HTH-TYPE TRANSCRIPTIONAL REGULATOR YWGB-RELATED"/>
    <property type="match status" value="1"/>
</dbReference>